<keyword evidence="1" id="KW-1133">Transmembrane helix</keyword>
<dbReference type="Proteomes" id="UP000746471">
    <property type="component" value="Unassembled WGS sequence"/>
</dbReference>
<gene>
    <name evidence="2" type="ORF">KHM83_00200</name>
</gene>
<organism evidence="2 3">
    <name type="scientific">Fusibacter paucivorans</name>
    <dbReference type="NCBI Taxonomy" id="76009"/>
    <lineage>
        <taxon>Bacteria</taxon>
        <taxon>Bacillati</taxon>
        <taxon>Bacillota</taxon>
        <taxon>Clostridia</taxon>
        <taxon>Eubacteriales</taxon>
        <taxon>Eubacteriales Family XII. Incertae Sedis</taxon>
        <taxon>Fusibacter</taxon>
    </lineage>
</organism>
<reference evidence="2 3" key="1">
    <citation type="submission" date="2021-05" db="EMBL/GenBank/DDBJ databases">
        <title>Fusibacter ferrireducens sp. nov., an anaerobic, sulfur- and Fe-reducing bacterium isolated from the mangrove sediment.</title>
        <authorList>
            <person name="Qiu D."/>
        </authorList>
    </citation>
    <scope>NUCLEOTIDE SEQUENCE [LARGE SCALE GENOMIC DNA]</scope>
    <source>
        <strain evidence="2 3">DSM 12116</strain>
    </source>
</reference>
<keyword evidence="3" id="KW-1185">Reference proteome</keyword>
<protein>
    <submittedName>
        <fullName evidence="2">Uncharacterized protein</fullName>
    </submittedName>
</protein>
<feature type="transmembrane region" description="Helical" evidence="1">
    <location>
        <begin position="174"/>
        <end position="191"/>
    </location>
</feature>
<evidence type="ECO:0000313" key="2">
    <source>
        <dbReference type="EMBL" id="MBS7525087.1"/>
    </source>
</evidence>
<keyword evidence="1" id="KW-0472">Membrane</keyword>
<evidence type="ECO:0000313" key="3">
    <source>
        <dbReference type="Proteomes" id="UP000746471"/>
    </source>
</evidence>
<name>A0ABS5PJR3_9FIRM</name>
<sequence>MQTKKDTYIVIYNLVNPLKAYDLDEAGSVRRIMDETRISYYTLLTMEDGSKASLRFIISGDDILEHGAIGFTDDFLENCYDDQLIKETLKAASLEKADTIKMVDFLGYQFKGLYVAMENKDYIIPFYNAAENLSQYALYTPYAADDVLEAMQIIAINHSNEKSMGGYAAQGESYLIWVAGIVGVVLCLYIYKGMRMRSKSL</sequence>
<keyword evidence="1" id="KW-0812">Transmembrane</keyword>
<evidence type="ECO:0000256" key="1">
    <source>
        <dbReference type="SAM" id="Phobius"/>
    </source>
</evidence>
<comment type="caution">
    <text evidence="2">The sequence shown here is derived from an EMBL/GenBank/DDBJ whole genome shotgun (WGS) entry which is preliminary data.</text>
</comment>
<dbReference type="RefSeq" id="WP_213234876.1">
    <property type="nucleotide sequence ID" value="NZ_JAHBCL010000001.1"/>
</dbReference>
<dbReference type="EMBL" id="JAHBCL010000001">
    <property type="protein sequence ID" value="MBS7525087.1"/>
    <property type="molecule type" value="Genomic_DNA"/>
</dbReference>
<proteinExistence type="predicted"/>
<accession>A0ABS5PJR3</accession>